<dbReference type="EMBL" id="CAFBLX010000281">
    <property type="protein sequence ID" value="CAB4912346.1"/>
    <property type="molecule type" value="Genomic_DNA"/>
</dbReference>
<accession>A0A6J7H046</accession>
<protein>
    <submittedName>
        <fullName evidence="1">Unannotated protein</fullName>
    </submittedName>
</protein>
<name>A0A6J7H046_9ZZZZ</name>
<gene>
    <name evidence="1" type="ORF">UFOPK3472_03117</name>
</gene>
<dbReference type="AntiFam" id="ANF00133">
    <property type="entry name" value="Shadow ORF (opposite mccA)"/>
</dbReference>
<proteinExistence type="predicted"/>
<evidence type="ECO:0000313" key="1">
    <source>
        <dbReference type="EMBL" id="CAB4912346.1"/>
    </source>
</evidence>
<organism evidence="1">
    <name type="scientific">freshwater metagenome</name>
    <dbReference type="NCBI Taxonomy" id="449393"/>
    <lineage>
        <taxon>unclassified sequences</taxon>
        <taxon>metagenomes</taxon>
        <taxon>ecological metagenomes</taxon>
    </lineage>
</organism>
<reference evidence="1" key="1">
    <citation type="submission" date="2020-05" db="EMBL/GenBank/DDBJ databases">
        <authorList>
            <person name="Chiriac C."/>
            <person name="Salcher M."/>
            <person name="Ghai R."/>
            <person name="Kavagutti S V."/>
        </authorList>
    </citation>
    <scope>NUCLEOTIDE SEQUENCE</scope>
</reference>
<dbReference type="AlphaFoldDB" id="A0A6J7H046"/>
<sequence>MLHLQAGVHLEEEEVSLFVGEEFDGACALVADGLGCQCGCLEQLLAHAVDAFDERRRSFLDDLLVPALDRAFTLAHRPHRAESIGHDLNFDVPPGFDVPLDEHRSIAEGRQGFSSGCLELRLQCIETADDAHPPTAAARGGLDQYR</sequence>